<dbReference type="Pfam" id="PF00990">
    <property type="entry name" value="GGDEF"/>
    <property type="match status" value="1"/>
</dbReference>
<proteinExistence type="predicted"/>
<dbReference type="Proteomes" id="UP000279911">
    <property type="component" value="Unassembled WGS sequence"/>
</dbReference>
<feature type="transmembrane region" description="Helical" evidence="1">
    <location>
        <begin position="12"/>
        <end position="30"/>
    </location>
</feature>
<gene>
    <name evidence="3" type="ORF">EJA10_20345</name>
</gene>
<feature type="transmembrane region" description="Helical" evidence="1">
    <location>
        <begin position="204"/>
        <end position="227"/>
    </location>
</feature>
<name>A0A427TIB3_9BACI</name>
<dbReference type="EMBL" id="RSFW01000027">
    <property type="protein sequence ID" value="RSD23324.1"/>
    <property type="molecule type" value="Genomic_DNA"/>
</dbReference>
<organism evidence="3 4">
    <name type="scientific">Mesobacillus subterraneus</name>
    <dbReference type="NCBI Taxonomy" id="285983"/>
    <lineage>
        <taxon>Bacteria</taxon>
        <taxon>Bacillati</taxon>
        <taxon>Bacillota</taxon>
        <taxon>Bacilli</taxon>
        <taxon>Bacillales</taxon>
        <taxon>Bacillaceae</taxon>
        <taxon>Mesobacillus</taxon>
    </lineage>
</organism>
<feature type="transmembrane region" description="Helical" evidence="1">
    <location>
        <begin position="180"/>
        <end position="198"/>
    </location>
</feature>
<feature type="transmembrane region" description="Helical" evidence="1">
    <location>
        <begin position="107"/>
        <end position="129"/>
    </location>
</feature>
<feature type="transmembrane region" description="Helical" evidence="1">
    <location>
        <begin position="141"/>
        <end position="168"/>
    </location>
</feature>
<accession>A0A427TIB3</accession>
<dbReference type="RefSeq" id="WP_125481872.1">
    <property type="nucleotide sequence ID" value="NZ_RSFW01000027.1"/>
</dbReference>
<evidence type="ECO:0000313" key="4">
    <source>
        <dbReference type="Proteomes" id="UP000279911"/>
    </source>
</evidence>
<dbReference type="InterPro" id="IPR050469">
    <property type="entry name" value="Diguanylate_Cyclase"/>
</dbReference>
<dbReference type="CDD" id="cd01949">
    <property type="entry name" value="GGDEF"/>
    <property type="match status" value="1"/>
</dbReference>
<dbReference type="SUPFAM" id="SSF55781">
    <property type="entry name" value="GAF domain-like"/>
    <property type="match status" value="1"/>
</dbReference>
<dbReference type="InterPro" id="IPR029016">
    <property type="entry name" value="GAF-like_dom_sf"/>
</dbReference>
<dbReference type="GO" id="GO:1902201">
    <property type="term" value="P:negative regulation of bacterial-type flagellum-dependent cell motility"/>
    <property type="evidence" value="ECO:0007669"/>
    <property type="project" value="TreeGrafter"/>
</dbReference>
<dbReference type="PANTHER" id="PTHR45138:SF9">
    <property type="entry name" value="DIGUANYLATE CYCLASE DGCM-RELATED"/>
    <property type="match status" value="1"/>
</dbReference>
<feature type="transmembrane region" description="Helical" evidence="1">
    <location>
        <begin position="42"/>
        <end position="68"/>
    </location>
</feature>
<dbReference type="InterPro" id="IPR003018">
    <property type="entry name" value="GAF"/>
</dbReference>
<keyword evidence="1" id="KW-0472">Membrane</keyword>
<dbReference type="PANTHER" id="PTHR45138">
    <property type="entry name" value="REGULATORY COMPONENTS OF SENSORY TRANSDUCTION SYSTEM"/>
    <property type="match status" value="1"/>
</dbReference>
<dbReference type="InterPro" id="IPR043128">
    <property type="entry name" value="Rev_trsase/Diguanyl_cyclase"/>
</dbReference>
<dbReference type="SMART" id="SM00065">
    <property type="entry name" value="GAF"/>
    <property type="match status" value="1"/>
</dbReference>
<dbReference type="InterPro" id="IPR000160">
    <property type="entry name" value="GGDEF_dom"/>
</dbReference>
<evidence type="ECO:0000313" key="3">
    <source>
        <dbReference type="EMBL" id="RSD23324.1"/>
    </source>
</evidence>
<dbReference type="SUPFAM" id="SSF55073">
    <property type="entry name" value="Nucleotide cyclase"/>
    <property type="match status" value="1"/>
</dbReference>
<dbReference type="Pfam" id="PF13185">
    <property type="entry name" value="GAF_2"/>
    <property type="match status" value="1"/>
</dbReference>
<dbReference type="InterPro" id="IPR029787">
    <property type="entry name" value="Nucleotide_cyclase"/>
</dbReference>
<dbReference type="SMART" id="SM00267">
    <property type="entry name" value="GGDEF"/>
    <property type="match status" value="1"/>
</dbReference>
<keyword evidence="1" id="KW-1133">Transmembrane helix</keyword>
<evidence type="ECO:0000259" key="2">
    <source>
        <dbReference type="PROSITE" id="PS50887"/>
    </source>
</evidence>
<feature type="domain" description="GGDEF" evidence="2">
    <location>
        <begin position="430"/>
        <end position="572"/>
    </location>
</feature>
<reference evidence="4" key="1">
    <citation type="submission" date="2018-12" db="EMBL/GenBank/DDBJ databases">
        <title>Bacillus chawlae sp. nov., Bacillus glennii sp. nov., and Bacillus saganii sp. nov. Isolated from the Vehicle Assembly Building at Kennedy Space Center where the Viking Spacecraft were Assembled.</title>
        <authorList>
            <person name="Seuylemezian A."/>
            <person name="Vaishampayan P."/>
        </authorList>
    </citation>
    <scope>NUCLEOTIDE SEQUENCE [LARGE SCALE GENOMIC DNA]</scope>
    <source>
        <strain evidence="4">DSM 13966</strain>
    </source>
</reference>
<feature type="transmembrane region" description="Helical" evidence="1">
    <location>
        <begin position="74"/>
        <end position="95"/>
    </location>
</feature>
<evidence type="ECO:0000256" key="1">
    <source>
        <dbReference type="SAM" id="Phobius"/>
    </source>
</evidence>
<dbReference type="GO" id="GO:0043709">
    <property type="term" value="P:cell adhesion involved in single-species biofilm formation"/>
    <property type="evidence" value="ECO:0007669"/>
    <property type="project" value="TreeGrafter"/>
</dbReference>
<dbReference type="PROSITE" id="PS50887">
    <property type="entry name" value="GGDEF"/>
    <property type="match status" value="1"/>
</dbReference>
<protein>
    <submittedName>
        <fullName evidence="3">GGDEF domain-containing protein</fullName>
    </submittedName>
</protein>
<sequence length="572" mass="64545">MNNNPIVKKAIWFAWLLVVPVGIWVTFQVYPPESNISLSDVIPFLILMSVVAAMPLVVNNTPIFLIQWVSLAVFLKYGIFIEMILMQVSVLTLLVRLRIPKADAYKFPLNSLMFFIVSLASGLIFYALGGTHGEHLADEPYYILLGVVYGVSNFGINTILLVFIQAFLFKLKPPYFGKDFIWETVTTLITFPIGFVLYELSREMGAISLLFVGIPFASLSIILSLYYSSDNVNKFLQNAAEIGHQLAERLKADEVLDLFVQKLIEMLPVDYAYIMDVVDEKELRLIHKIEYGEMLEPVSAPLNKGEGISGLVWAEKKPVLFHSKKEWKHINSGYMPPRVESILSVPIVRHNQVTGVLVLAANKKRAFEKSQLMIVDILCSHFAVAVENARHHEKTKENSERCALTGLFNYRYFENMLTTEFEKLQKGERDLMSLILLDIDHFKSVNDTYGHQSGNEILCELAVRLNNRIDQIGTVARYGGEEFVILLPDMRKGNALQLAEQIRLLIANEPFTLLQAMDDEGKLLKVNITVSIGVATAPQDADDSLALIRHADRALYVGAKRAGRNRVAEYVK</sequence>
<keyword evidence="1" id="KW-0812">Transmembrane</keyword>
<dbReference type="Gene3D" id="3.30.450.40">
    <property type="match status" value="1"/>
</dbReference>
<dbReference type="GO" id="GO:0005886">
    <property type="term" value="C:plasma membrane"/>
    <property type="evidence" value="ECO:0007669"/>
    <property type="project" value="TreeGrafter"/>
</dbReference>
<dbReference type="Gene3D" id="3.30.70.270">
    <property type="match status" value="1"/>
</dbReference>
<dbReference type="GO" id="GO:0052621">
    <property type="term" value="F:diguanylate cyclase activity"/>
    <property type="evidence" value="ECO:0007669"/>
    <property type="project" value="TreeGrafter"/>
</dbReference>
<dbReference type="FunFam" id="3.30.70.270:FF:000001">
    <property type="entry name" value="Diguanylate cyclase domain protein"/>
    <property type="match status" value="1"/>
</dbReference>
<comment type="caution">
    <text evidence="3">The sequence shown here is derived from an EMBL/GenBank/DDBJ whole genome shotgun (WGS) entry which is preliminary data.</text>
</comment>
<dbReference type="OrthoDB" id="9759607at2"/>
<dbReference type="AlphaFoldDB" id="A0A427TIB3"/>
<dbReference type="NCBIfam" id="TIGR00254">
    <property type="entry name" value="GGDEF"/>
    <property type="match status" value="1"/>
</dbReference>